<dbReference type="Proteomes" id="UP001056708">
    <property type="component" value="Chromosome"/>
</dbReference>
<keyword evidence="1" id="KW-1133">Transmembrane helix</keyword>
<evidence type="ECO:0000313" key="2">
    <source>
        <dbReference type="EMBL" id="USR92188.1"/>
    </source>
</evidence>
<keyword evidence="1" id="KW-0472">Membrane</keyword>
<keyword evidence="3" id="KW-1185">Reference proteome</keyword>
<dbReference type="InterPro" id="IPR025067">
    <property type="entry name" value="DUF4079"/>
</dbReference>
<proteinExistence type="predicted"/>
<accession>A0ABY5ASJ2</accession>
<name>A0ABY5ASJ2_9CYAN</name>
<evidence type="ECO:0000256" key="1">
    <source>
        <dbReference type="SAM" id="Phobius"/>
    </source>
</evidence>
<sequence length="155" mass="17114">MDFIPESIKPWLNFIHPLLMWGMLAIAIYALYTGLKVRKLRSASGEEKKELVQGDFRSKHFKIGSLLLVGVVLGTIGGMSVTYINNGKLFVGPHLLVGLSMMGLVALSASLAPLMQRGKDWARYSHISLNIAVVGLFAWQAVTGMNIVQRILENF</sequence>
<dbReference type="EMBL" id="CP098611">
    <property type="protein sequence ID" value="USR92188.1"/>
    <property type="molecule type" value="Genomic_DNA"/>
</dbReference>
<evidence type="ECO:0000313" key="3">
    <source>
        <dbReference type="Proteomes" id="UP001056708"/>
    </source>
</evidence>
<feature type="transmembrane region" description="Helical" evidence="1">
    <location>
        <begin position="14"/>
        <end position="32"/>
    </location>
</feature>
<dbReference type="PANTHER" id="PTHR34679:SF2">
    <property type="entry name" value="OS02G0122500 PROTEIN"/>
    <property type="match status" value="1"/>
</dbReference>
<feature type="transmembrane region" description="Helical" evidence="1">
    <location>
        <begin position="66"/>
        <end position="84"/>
    </location>
</feature>
<dbReference type="PANTHER" id="PTHR34679">
    <property type="match status" value="1"/>
</dbReference>
<reference evidence="2" key="1">
    <citation type="submission" date="2022-06" db="EMBL/GenBank/DDBJ databases">
        <title>Genome sequence of Phormidium yuhuli AB48 isolated from an industrial photobioreactor environment.</title>
        <authorList>
            <person name="Qiu Y."/>
            <person name="Noonan A.J.C."/>
            <person name="Dofher K."/>
            <person name="Koch M."/>
            <person name="Kieft B."/>
            <person name="Lin X."/>
            <person name="Ziels R.M."/>
            <person name="Hallam S.J."/>
        </authorList>
    </citation>
    <scope>NUCLEOTIDE SEQUENCE</scope>
    <source>
        <strain evidence="2">AB48</strain>
    </source>
</reference>
<feature type="transmembrane region" description="Helical" evidence="1">
    <location>
        <begin position="127"/>
        <end position="148"/>
    </location>
</feature>
<dbReference type="Pfam" id="PF13301">
    <property type="entry name" value="DUF4079"/>
    <property type="match status" value="1"/>
</dbReference>
<feature type="transmembrane region" description="Helical" evidence="1">
    <location>
        <begin position="96"/>
        <end position="115"/>
    </location>
</feature>
<gene>
    <name evidence="2" type="ORF">NEA10_05540</name>
</gene>
<organism evidence="2 3">
    <name type="scientific">Phormidium yuhuli AB48</name>
    <dbReference type="NCBI Taxonomy" id="2940671"/>
    <lineage>
        <taxon>Bacteria</taxon>
        <taxon>Bacillati</taxon>
        <taxon>Cyanobacteriota</taxon>
        <taxon>Cyanophyceae</taxon>
        <taxon>Oscillatoriophycideae</taxon>
        <taxon>Oscillatoriales</taxon>
        <taxon>Oscillatoriaceae</taxon>
        <taxon>Phormidium</taxon>
        <taxon>Phormidium yuhuli</taxon>
    </lineage>
</organism>
<keyword evidence="1" id="KW-0812">Transmembrane</keyword>
<protein>
    <submittedName>
        <fullName evidence="2">DUF4079 domain-containing protein</fullName>
    </submittedName>
</protein>
<dbReference type="RefSeq" id="WP_252664259.1">
    <property type="nucleotide sequence ID" value="NZ_CP098611.1"/>
</dbReference>